<sequence length="163" mass="17621">MDERVLIARADTLPRPQPGLYRTTNTLVSFAMADPGPADEAFARENLRTGIESQGEHCITAAQAARGYRPMLEAMNEDQCRFDRFDVDGERAAAEIDCGQQGAATMQIAMTMTARATSSRMESRVVQTGPDVPGQRLELVRLTESERIGECPAPAPPQAAAPG</sequence>
<organism evidence="1 2">
    <name type="scientific">Aurantiacibacter luteus</name>
    <dbReference type="NCBI Taxonomy" id="1581420"/>
    <lineage>
        <taxon>Bacteria</taxon>
        <taxon>Pseudomonadati</taxon>
        <taxon>Pseudomonadota</taxon>
        <taxon>Alphaproteobacteria</taxon>
        <taxon>Sphingomonadales</taxon>
        <taxon>Erythrobacteraceae</taxon>
        <taxon>Aurantiacibacter</taxon>
    </lineage>
</organism>
<accession>A0A0G9N0C9</accession>
<dbReference type="RefSeq" id="WP_047002399.1">
    <property type="nucleotide sequence ID" value="NZ_LBHB01000001.1"/>
</dbReference>
<dbReference type="Pfam" id="PF12276">
    <property type="entry name" value="DUF3617"/>
    <property type="match status" value="1"/>
</dbReference>
<dbReference type="PATRIC" id="fig|1581420.6.peg.76"/>
<dbReference type="InterPro" id="IPR022061">
    <property type="entry name" value="DUF3617"/>
</dbReference>
<protein>
    <recommendedName>
        <fullName evidence="3">DUF3617 domain-containing protein</fullName>
    </recommendedName>
</protein>
<evidence type="ECO:0000313" key="1">
    <source>
        <dbReference type="EMBL" id="KLE34998.1"/>
    </source>
</evidence>
<reference evidence="1 2" key="1">
    <citation type="submission" date="2015-04" db="EMBL/GenBank/DDBJ databases">
        <title>The draft genome sequence of Erythrobacter luteus KA37.</title>
        <authorList>
            <person name="Zhuang L."/>
            <person name="Liu Y."/>
            <person name="Shao Z."/>
        </authorList>
    </citation>
    <scope>NUCLEOTIDE SEQUENCE [LARGE SCALE GENOMIC DNA]</scope>
    <source>
        <strain evidence="1 2">KA37</strain>
    </source>
</reference>
<comment type="caution">
    <text evidence="1">The sequence shown here is derived from an EMBL/GenBank/DDBJ whole genome shotgun (WGS) entry which is preliminary data.</text>
</comment>
<dbReference type="EMBL" id="LBHB01000001">
    <property type="protein sequence ID" value="KLE34998.1"/>
    <property type="molecule type" value="Genomic_DNA"/>
</dbReference>
<dbReference type="AlphaFoldDB" id="A0A0G9N0C9"/>
<proteinExistence type="predicted"/>
<keyword evidence="2" id="KW-1185">Reference proteome</keyword>
<evidence type="ECO:0008006" key="3">
    <source>
        <dbReference type="Google" id="ProtNLM"/>
    </source>
</evidence>
<name>A0A0G9N0C9_9SPHN</name>
<dbReference type="Proteomes" id="UP000053464">
    <property type="component" value="Unassembled WGS sequence"/>
</dbReference>
<evidence type="ECO:0000313" key="2">
    <source>
        <dbReference type="Proteomes" id="UP000053464"/>
    </source>
</evidence>
<dbReference type="STRING" id="1581420.AAW00_00375"/>
<gene>
    <name evidence="1" type="ORF">AAW00_00375</name>
</gene>